<comment type="caution">
    <text evidence="4">The sequence shown here is derived from an EMBL/GenBank/DDBJ whole genome shotgun (WGS) entry which is preliminary data.</text>
</comment>
<evidence type="ECO:0000313" key="4">
    <source>
        <dbReference type="EMBL" id="KAF9609566.1"/>
    </source>
</evidence>
<dbReference type="Pfam" id="PF05033">
    <property type="entry name" value="Pre-SET"/>
    <property type="match status" value="1"/>
</dbReference>
<dbReference type="PANTHER" id="PTHR45660:SF3">
    <property type="entry name" value="HISTONE-LYSINE N-METHYLTRANSFERASE FAMILY MEMBER SUVH9"/>
    <property type="match status" value="1"/>
</dbReference>
<name>A0A835M3N8_9MAGN</name>
<evidence type="ECO:0000256" key="2">
    <source>
        <dbReference type="ARBA" id="ARBA00022454"/>
    </source>
</evidence>
<keyword evidence="5" id="KW-1185">Reference proteome</keyword>
<reference evidence="4 5" key="1">
    <citation type="submission" date="2020-10" db="EMBL/GenBank/DDBJ databases">
        <title>The Coptis chinensis genome and diversification of protoberbering-type alkaloids.</title>
        <authorList>
            <person name="Wang B."/>
            <person name="Shu S."/>
            <person name="Song C."/>
            <person name="Liu Y."/>
        </authorList>
    </citation>
    <scope>NUCLEOTIDE SEQUENCE [LARGE SCALE GENOMIC DNA]</scope>
    <source>
        <strain evidence="4">HL-2020</strain>
        <tissue evidence="4">Leaf</tissue>
    </source>
</reference>
<dbReference type="GO" id="GO:0005634">
    <property type="term" value="C:nucleus"/>
    <property type="evidence" value="ECO:0007669"/>
    <property type="project" value="InterPro"/>
</dbReference>
<dbReference type="OrthoDB" id="5792673at2759"/>
<dbReference type="GO" id="GO:0005694">
    <property type="term" value="C:chromosome"/>
    <property type="evidence" value="ECO:0007669"/>
    <property type="project" value="UniProtKB-SubCell"/>
</dbReference>
<organism evidence="4 5">
    <name type="scientific">Coptis chinensis</name>
    <dbReference type="NCBI Taxonomy" id="261450"/>
    <lineage>
        <taxon>Eukaryota</taxon>
        <taxon>Viridiplantae</taxon>
        <taxon>Streptophyta</taxon>
        <taxon>Embryophyta</taxon>
        <taxon>Tracheophyta</taxon>
        <taxon>Spermatophyta</taxon>
        <taxon>Magnoliopsida</taxon>
        <taxon>Ranunculales</taxon>
        <taxon>Ranunculaceae</taxon>
        <taxon>Coptidoideae</taxon>
        <taxon>Coptis</taxon>
    </lineage>
</organism>
<dbReference type="InterPro" id="IPR007728">
    <property type="entry name" value="Pre-SET_dom"/>
</dbReference>
<gene>
    <name evidence="4" type="ORF">IFM89_017205</name>
</gene>
<dbReference type="GO" id="GO:0042054">
    <property type="term" value="F:histone methyltransferase activity"/>
    <property type="evidence" value="ECO:0007669"/>
    <property type="project" value="InterPro"/>
</dbReference>
<proteinExistence type="predicted"/>
<protein>
    <recommendedName>
        <fullName evidence="3">Pre-SET domain-containing protein</fullName>
    </recommendedName>
</protein>
<accession>A0A835M3N8</accession>
<evidence type="ECO:0000256" key="1">
    <source>
        <dbReference type="ARBA" id="ARBA00004286"/>
    </source>
</evidence>
<sequence>MVYVGCNCTSGCSSGCYCAQRNGGEFLYDRNGILMKGKPLILECGKFCKCPPTCRNRVSQNGGKYRLEIFRSRETGWGVRPLTLIPAGSFICEYSGVVLTRQQAEIFTMNGDSLVYPSRFPGRWVEWGDISQVYPQCLPATLPSAPPLDFAMDVSRMRNVACYFSQSPTPNVLVQFVMYDHNNVSYPRSYAFRNGKYPSSKRAQP</sequence>
<dbReference type="InterPro" id="IPR001214">
    <property type="entry name" value="SET_dom"/>
</dbReference>
<dbReference type="SUPFAM" id="SSF82199">
    <property type="entry name" value="SET domain"/>
    <property type="match status" value="1"/>
</dbReference>
<dbReference type="EMBL" id="JADFTS010000004">
    <property type="protein sequence ID" value="KAF9609566.1"/>
    <property type="molecule type" value="Genomic_DNA"/>
</dbReference>
<feature type="domain" description="Pre-SET" evidence="3">
    <location>
        <begin position="4"/>
        <end position="62"/>
    </location>
</feature>
<dbReference type="Gene3D" id="2.170.270.10">
    <property type="entry name" value="SET domain"/>
    <property type="match status" value="1"/>
</dbReference>
<dbReference type="GO" id="GO:0008270">
    <property type="term" value="F:zinc ion binding"/>
    <property type="evidence" value="ECO:0007669"/>
    <property type="project" value="InterPro"/>
</dbReference>
<comment type="subcellular location">
    <subcellularLocation>
        <location evidence="1">Chromosome</location>
    </subcellularLocation>
</comment>
<dbReference type="GO" id="GO:0003690">
    <property type="term" value="F:double-stranded DNA binding"/>
    <property type="evidence" value="ECO:0007669"/>
    <property type="project" value="TreeGrafter"/>
</dbReference>
<dbReference type="PANTHER" id="PTHR45660">
    <property type="entry name" value="HISTONE-LYSINE N-METHYLTRANSFERASE SETMAR"/>
    <property type="match status" value="1"/>
</dbReference>
<dbReference type="PROSITE" id="PS50867">
    <property type="entry name" value="PRE_SET"/>
    <property type="match status" value="1"/>
</dbReference>
<keyword evidence="2" id="KW-0158">Chromosome</keyword>
<dbReference type="SMART" id="SM00317">
    <property type="entry name" value="SET"/>
    <property type="match status" value="1"/>
</dbReference>
<dbReference type="Pfam" id="PF00856">
    <property type="entry name" value="SET"/>
    <property type="match status" value="1"/>
</dbReference>
<dbReference type="InterPro" id="IPR051357">
    <property type="entry name" value="H3K9_HMTase_SUVAR3-9"/>
</dbReference>
<evidence type="ECO:0000259" key="3">
    <source>
        <dbReference type="PROSITE" id="PS50867"/>
    </source>
</evidence>
<evidence type="ECO:0000313" key="5">
    <source>
        <dbReference type="Proteomes" id="UP000631114"/>
    </source>
</evidence>
<dbReference type="InterPro" id="IPR046341">
    <property type="entry name" value="SET_dom_sf"/>
</dbReference>
<dbReference type="Proteomes" id="UP000631114">
    <property type="component" value="Unassembled WGS sequence"/>
</dbReference>
<dbReference type="AlphaFoldDB" id="A0A835M3N8"/>